<dbReference type="Pfam" id="PF07852">
    <property type="entry name" value="DUF1642"/>
    <property type="match status" value="1"/>
</dbReference>
<dbReference type="Proteomes" id="UP000001878">
    <property type="component" value="Segment"/>
</dbReference>
<dbReference type="RefSeq" id="YP_002790719.1">
    <property type="nucleotide sequence ID" value="NC_012530.1"/>
</dbReference>
<dbReference type="KEGG" id="vg:7750895"/>
<accession>C1KFF0</accession>
<evidence type="ECO:0008006" key="3">
    <source>
        <dbReference type="Google" id="ProtNLM"/>
    </source>
</evidence>
<organism evidence="1 2">
    <name type="scientific">Lactobacillus phage Lb338-1</name>
    <dbReference type="NCBI Taxonomy" id="2892342"/>
    <lineage>
        <taxon>Viruses</taxon>
        <taxon>Duplodnaviria</taxon>
        <taxon>Heunggongvirae</taxon>
        <taxon>Uroviricota</taxon>
        <taxon>Caudoviricetes</taxon>
        <taxon>Herelleviridae</taxon>
        <taxon>Mooreparkvirus</taxon>
        <taxon>Mooreparkvirus Lb3381</taxon>
    </lineage>
</organism>
<evidence type="ECO:0000313" key="2">
    <source>
        <dbReference type="Proteomes" id="UP000001878"/>
    </source>
</evidence>
<dbReference type="InterPro" id="IPR012865">
    <property type="entry name" value="DUF1642"/>
</dbReference>
<sequence length="196" mass="22579">MSEEKMYMVKNRSGEFWDFSDGFGFWTLAISECPITPSKEQAEQVANEHDGHVVALIEEPKKVKLPKKAAEWVGSVKSSGRDITDIFTEYLMPDEVSDWLFDDDNEAEHREERGLMLVNAYQYGYTVEKEKKYNVKVPHADYKWYLKTHDGKLDTIIVEGLSKEFGGYPDGIELTNDDIEKFGLQDCEKEDVTDDD</sequence>
<evidence type="ECO:0000313" key="1">
    <source>
        <dbReference type="EMBL" id="ACO36961.1"/>
    </source>
</evidence>
<reference evidence="1 2" key="1">
    <citation type="journal article" date="2009" name="Gene">
        <title>Genome of a virulent bacteriophage Lb338-1 that lyses the probiotic Lactobacillus paracasei cheese strain.</title>
        <authorList>
            <person name="Alemayehu D."/>
            <person name="Ross R.P."/>
            <person name="O'Sullivan O."/>
            <person name="Coffey A."/>
            <person name="Stanton C."/>
            <person name="Fitzgerald G.F."/>
            <person name="McAuliffe O."/>
        </authorList>
    </citation>
    <scope>NUCLEOTIDE SEQUENCE [LARGE SCALE GENOMIC DNA]</scope>
    <source>
        <strain evidence="1">Lb338-1</strain>
    </source>
</reference>
<proteinExistence type="predicted"/>
<dbReference type="EMBL" id="FJ822135">
    <property type="protein sequence ID" value="ACO36961.1"/>
    <property type="molecule type" value="Genomic_DNA"/>
</dbReference>
<gene>
    <name evidence="1" type="ORF">lb338_phage_40</name>
</gene>
<name>C1KFF0_9CAUD</name>
<keyword evidence="2" id="KW-1185">Reference proteome</keyword>
<protein>
    <recommendedName>
        <fullName evidence="3">DUF1642 domain-containing protein</fullName>
    </recommendedName>
</protein>
<dbReference type="GeneID" id="7750895"/>
<dbReference type="OrthoDB" id="22608at10239"/>